<feature type="transmembrane region" description="Helical" evidence="5">
    <location>
        <begin position="332"/>
        <end position="354"/>
    </location>
</feature>
<keyword evidence="4 5" id="KW-0472">Membrane</keyword>
<proteinExistence type="predicted"/>
<organism evidence="7 8">
    <name type="scientific">Acinetobacter rongchengensis</name>
    <dbReference type="NCBI Taxonomy" id="2419601"/>
    <lineage>
        <taxon>Bacteria</taxon>
        <taxon>Pseudomonadati</taxon>
        <taxon>Pseudomonadota</taxon>
        <taxon>Gammaproteobacteria</taxon>
        <taxon>Moraxellales</taxon>
        <taxon>Moraxellaceae</taxon>
        <taxon>Acinetobacter</taxon>
    </lineage>
</organism>
<feature type="transmembrane region" description="Helical" evidence="5">
    <location>
        <begin position="99"/>
        <end position="117"/>
    </location>
</feature>
<dbReference type="AlphaFoldDB" id="A0A3A8EZD8"/>
<keyword evidence="2 5" id="KW-0812">Transmembrane</keyword>
<evidence type="ECO:0000256" key="5">
    <source>
        <dbReference type="SAM" id="Phobius"/>
    </source>
</evidence>
<comment type="caution">
    <text evidence="7">The sequence shown here is derived from an EMBL/GenBank/DDBJ whole genome shotgun (WGS) entry which is preliminary data.</text>
</comment>
<dbReference type="InterPro" id="IPR007016">
    <property type="entry name" value="O-antigen_ligase-rel_domated"/>
</dbReference>
<feature type="transmembrane region" description="Helical" evidence="5">
    <location>
        <begin position="35"/>
        <end position="51"/>
    </location>
</feature>
<gene>
    <name evidence="7" type="ORF">D7V20_04555</name>
</gene>
<evidence type="ECO:0000259" key="6">
    <source>
        <dbReference type="Pfam" id="PF04932"/>
    </source>
</evidence>
<dbReference type="GO" id="GO:0016020">
    <property type="term" value="C:membrane"/>
    <property type="evidence" value="ECO:0007669"/>
    <property type="project" value="UniProtKB-SubCell"/>
</dbReference>
<dbReference type="PANTHER" id="PTHR37422:SF17">
    <property type="entry name" value="O-ANTIGEN LIGASE"/>
    <property type="match status" value="1"/>
</dbReference>
<dbReference type="EMBL" id="RAXT01000005">
    <property type="protein sequence ID" value="RKG39469.1"/>
    <property type="molecule type" value="Genomic_DNA"/>
</dbReference>
<feature type="transmembrane region" description="Helical" evidence="5">
    <location>
        <begin position="232"/>
        <end position="251"/>
    </location>
</feature>
<dbReference type="Pfam" id="PF04932">
    <property type="entry name" value="Wzy_C"/>
    <property type="match status" value="1"/>
</dbReference>
<keyword evidence="7" id="KW-0436">Ligase</keyword>
<evidence type="ECO:0000256" key="2">
    <source>
        <dbReference type="ARBA" id="ARBA00022692"/>
    </source>
</evidence>
<keyword evidence="8" id="KW-1185">Reference proteome</keyword>
<feature type="transmembrane region" description="Helical" evidence="5">
    <location>
        <begin position="58"/>
        <end position="79"/>
    </location>
</feature>
<evidence type="ECO:0000256" key="3">
    <source>
        <dbReference type="ARBA" id="ARBA00022989"/>
    </source>
</evidence>
<name>A0A3A8EZD8_9GAMM</name>
<dbReference type="OrthoDB" id="8576060at2"/>
<evidence type="ECO:0000313" key="8">
    <source>
        <dbReference type="Proteomes" id="UP000280405"/>
    </source>
</evidence>
<sequence length="423" mass="48622">MLLLQKNPLKPIIFFGLLFFYFNFLINLITDDRASWSLVYIPLALLIVYLFKNKTFYIHPLVLIVGVSSAFCITLNEYIFHAEQTSLDLEFNKHAHKYIYQFLYIIPLIFLGTLFKFSNFTTETFKKIIFVSIVFSVIFNGYLNILFDFNRGLFAAEFKSVILYDYCIVALSLIGLVFSFKLKGKMAFLFISLCLVNITLIVLHGSRGAWLGISIALLMISIYFYKTHLKQTLYMLFASILLSISICVMPHSPIIERVDLLKNDASLMQKNNYNTSVGTRFALWYFAIEAFQQSPYVGHGFINFKNKICEPVNESDVPNCQPHAHNIVFQELAAHGLIGLLNILILAFATLYFFIKNTIQKNNPSTQTFAFAGLVCTIYLIICSMSDYLLFYSFPSMFLFLIILSLMNIIYIENLNNDNNNSC</sequence>
<keyword evidence="3 5" id="KW-1133">Transmembrane helix</keyword>
<feature type="transmembrane region" description="Helical" evidence="5">
    <location>
        <begin position="187"/>
        <end position="203"/>
    </location>
</feature>
<accession>A0A3A8EZD8</accession>
<feature type="transmembrane region" description="Helical" evidence="5">
    <location>
        <begin position="129"/>
        <end position="149"/>
    </location>
</feature>
<evidence type="ECO:0000256" key="1">
    <source>
        <dbReference type="ARBA" id="ARBA00004141"/>
    </source>
</evidence>
<reference evidence="7 8" key="1">
    <citation type="submission" date="2018-09" db="EMBL/GenBank/DDBJ databases">
        <title>The draft genome of Acinetobacter spp. strains.</title>
        <authorList>
            <person name="Qin J."/>
            <person name="Feng Y."/>
            <person name="Zong Z."/>
        </authorList>
    </citation>
    <scope>NUCLEOTIDE SEQUENCE [LARGE SCALE GENOMIC DNA]</scope>
    <source>
        <strain evidence="7 8">WCHAc060115</strain>
    </source>
</reference>
<feature type="transmembrane region" description="Helical" evidence="5">
    <location>
        <begin position="209"/>
        <end position="225"/>
    </location>
</feature>
<feature type="transmembrane region" description="Helical" evidence="5">
    <location>
        <begin position="366"/>
        <end position="382"/>
    </location>
</feature>
<evidence type="ECO:0000313" key="7">
    <source>
        <dbReference type="EMBL" id="RKG39469.1"/>
    </source>
</evidence>
<feature type="domain" description="O-antigen ligase-related" evidence="6">
    <location>
        <begin position="194"/>
        <end position="343"/>
    </location>
</feature>
<feature type="transmembrane region" description="Helical" evidence="5">
    <location>
        <begin position="12"/>
        <end position="29"/>
    </location>
</feature>
<evidence type="ECO:0000256" key="4">
    <source>
        <dbReference type="ARBA" id="ARBA00023136"/>
    </source>
</evidence>
<dbReference type="Proteomes" id="UP000280405">
    <property type="component" value="Unassembled WGS sequence"/>
</dbReference>
<feature type="transmembrane region" description="Helical" evidence="5">
    <location>
        <begin position="161"/>
        <end position="180"/>
    </location>
</feature>
<dbReference type="GO" id="GO:0016874">
    <property type="term" value="F:ligase activity"/>
    <property type="evidence" value="ECO:0007669"/>
    <property type="project" value="UniProtKB-KW"/>
</dbReference>
<protein>
    <submittedName>
        <fullName evidence="7">O-antigen ligase family protein</fullName>
    </submittedName>
</protein>
<comment type="subcellular location">
    <subcellularLocation>
        <location evidence="1">Membrane</location>
        <topology evidence="1">Multi-pass membrane protein</topology>
    </subcellularLocation>
</comment>
<feature type="transmembrane region" description="Helical" evidence="5">
    <location>
        <begin position="388"/>
        <end position="412"/>
    </location>
</feature>
<dbReference type="PANTHER" id="PTHR37422">
    <property type="entry name" value="TEICHURONIC ACID BIOSYNTHESIS PROTEIN TUAE"/>
    <property type="match status" value="1"/>
</dbReference>
<dbReference type="InterPro" id="IPR051533">
    <property type="entry name" value="WaaL-like"/>
</dbReference>